<dbReference type="SMART" id="SM00233">
    <property type="entry name" value="PH"/>
    <property type="match status" value="1"/>
</dbReference>
<dbReference type="PANTHER" id="PTHR12673:SF159">
    <property type="entry name" value="LD03170P"/>
    <property type="match status" value="1"/>
</dbReference>
<dbReference type="AlphaFoldDB" id="A0A210QWC0"/>
<dbReference type="SUPFAM" id="SSF50729">
    <property type="entry name" value="PH domain-like"/>
    <property type="match status" value="1"/>
</dbReference>
<feature type="compositionally biased region" description="Acidic residues" evidence="1">
    <location>
        <begin position="504"/>
        <end position="518"/>
    </location>
</feature>
<feature type="region of interest" description="Disordered" evidence="1">
    <location>
        <begin position="551"/>
        <end position="590"/>
    </location>
</feature>
<feature type="compositionally biased region" description="Polar residues" evidence="1">
    <location>
        <begin position="356"/>
        <end position="368"/>
    </location>
</feature>
<dbReference type="Pfam" id="PF00621">
    <property type="entry name" value="RhoGEF"/>
    <property type="match status" value="1"/>
</dbReference>
<feature type="region of interest" description="Disordered" evidence="1">
    <location>
        <begin position="504"/>
        <end position="523"/>
    </location>
</feature>
<dbReference type="EMBL" id="NEDP02001544">
    <property type="protein sequence ID" value="OWF53014.1"/>
    <property type="molecule type" value="Genomic_DNA"/>
</dbReference>
<reference evidence="4 5" key="1">
    <citation type="journal article" date="2017" name="Nat. Ecol. Evol.">
        <title>Scallop genome provides insights into evolution of bilaterian karyotype and development.</title>
        <authorList>
            <person name="Wang S."/>
            <person name="Zhang J."/>
            <person name="Jiao W."/>
            <person name="Li J."/>
            <person name="Xun X."/>
            <person name="Sun Y."/>
            <person name="Guo X."/>
            <person name="Huan P."/>
            <person name="Dong B."/>
            <person name="Zhang L."/>
            <person name="Hu X."/>
            <person name="Sun X."/>
            <person name="Wang J."/>
            <person name="Zhao C."/>
            <person name="Wang Y."/>
            <person name="Wang D."/>
            <person name="Huang X."/>
            <person name="Wang R."/>
            <person name="Lv J."/>
            <person name="Li Y."/>
            <person name="Zhang Z."/>
            <person name="Liu B."/>
            <person name="Lu W."/>
            <person name="Hui Y."/>
            <person name="Liang J."/>
            <person name="Zhou Z."/>
            <person name="Hou R."/>
            <person name="Li X."/>
            <person name="Liu Y."/>
            <person name="Li H."/>
            <person name="Ning X."/>
            <person name="Lin Y."/>
            <person name="Zhao L."/>
            <person name="Xing Q."/>
            <person name="Dou J."/>
            <person name="Li Y."/>
            <person name="Mao J."/>
            <person name="Guo H."/>
            <person name="Dou H."/>
            <person name="Li T."/>
            <person name="Mu C."/>
            <person name="Jiang W."/>
            <person name="Fu Q."/>
            <person name="Fu X."/>
            <person name="Miao Y."/>
            <person name="Liu J."/>
            <person name="Yu Q."/>
            <person name="Li R."/>
            <person name="Liao H."/>
            <person name="Li X."/>
            <person name="Kong Y."/>
            <person name="Jiang Z."/>
            <person name="Chourrout D."/>
            <person name="Li R."/>
            <person name="Bao Z."/>
        </authorList>
    </citation>
    <scope>NUCLEOTIDE SEQUENCE [LARGE SCALE GENOMIC DNA]</scope>
    <source>
        <strain evidence="4 5">PY_sf001</strain>
    </source>
</reference>
<feature type="region of interest" description="Disordered" evidence="1">
    <location>
        <begin position="356"/>
        <end position="397"/>
    </location>
</feature>
<feature type="domain" description="DH" evidence="3">
    <location>
        <begin position="42"/>
        <end position="217"/>
    </location>
</feature>
<dbReference type="GO" id="GO:0005737">
    <property type="term" value="C:cytoplasm"/>
    <property type="evidence" value="ECO:0007669"/>
    <property type="project" value="TreeGrafter"/>
</dbReference>
<dbReference type="InterPro" id="IPR000219">
    <property type="entry name" value="DH_dom"/>
</dbReference>
<evidence type="ECO:0000313" key="5">
    <source>
        <dbReference type="Proteomes" id="UP000242188"/>
    </source>
</evidence>
<evidence type="ECO:0000259" key="2">
    <source>
        <dbReference type="PROSITE" id="PS50003"/>
    </source>
</evidence>
<evidence type="ECO:0000259" key="3">
    <source>
        <dbReference type="PROSITE" id="PS50010"/>
    </source>
</evidence>
<proteinExistence type="predicted"/>
<accession>A0A210QWC0</accession>
<dbReference type="Gene3D" id="1.20.900.10">
    <property type="entry name" value="Dbl homology (DH) domain"/>
    <property type="match status" value="1"/>
</dbReference>
<dbReference type="PROSITE" id="PS50003">
    <property type="entry name" value="PH_DOMAIN"/>
    <property type="match status" value="1"/>
</dbReference>
<feature type="compositionally biased region" description="Polar residues" evidence="1">
    <location>
        <begin position="573"/>
        <end position="590"/>
    </location>
</feature>
<feature type="compositionally biased region" description="Basic and acidic residues" evidence="1">
    <location>
        <begin position="384"/>
        <end position="397"/>
    </location>
</feature>
<protein>
    <submittedName>
        <fullName evidence="4">Rho guanine nucleotide exchange factor 39</fullName>
    </submittedName>
</protein>
<dbReference type="GO" id="GO:0005085">
    <property type="term" value="F:guanyl-nucleotide exchange factor activity"/>
    <property type="evidence" value="ECO:0007669"/>
    <property type="project" value="InterPro"/>
</dbReference>
<dbReference type="PANTHER" id="PTHR12673">
    <property type="entry name" value="FACIOGENITAL DYSPLASIA PROTEIN"/>
    <property type="match status" value="1"/>
</dbReference>
<dbReference type="InterPro" id="IPR035899">
    <property type="entry name" value="DBL_dom_sf"/>
</dbReference>
<feature type="domain" description="PH" evidence="2">
    <location>
        <begin position="247"/>
        <end position="352"/>
    </location>
</feature>
<dbReference type="Pfam" id="PF00169">
    <property type="entry name" value="PH"/>
    <property type="match status" value="1"/>
</dbReference>
<dbReference type="InterPro" id="IPR011993">
    <property type="entry name" value="PH-like_dom_sf"/>
</dbReference>
<sequence length="619" mass="70477">MLSTRSRFKVLNEIAEEENASFNSGNGDTDRLQQAAAKRERRRQKITIELFESEKTYLSHLDLVNKHFDFPLRFNCLIPENVHTKIFSNTEQIMEVNKTLLEYMEEMTVGEAFRYLGPFLKLYSSYANNHGTALSTLQEWMQKSPEFAQFIHTQEEKPEVKGLKINALLITPVQRVPRYKLLLEDLMEHTSPDHHDYPHLQEATKQVTDIAAHINDHMKQHDNFQKMLSIQKSFDSSAPKILAPGREFIKEGPLKKVSRRGGKPLDRMFFLFSDMLIYGKPKFLDSGNKSYSCCCVLPLKHCEVERVFGAVKKTGDAGGMFKVSCKDENLLLYTHNQEEVKSWITALETHIRRLSSNRSTLRKPSSTKAPMRGKSLFKHRKKEQKIDDQQKAKIQHKENKPKTIRFSGSPLKTGLSPLRNQIRALSDLDLNLSNCRSPSKKRRLDASQISTPVAVSMTRNGKPYRPHSLDLSDVKFEDAGSPDLDLFPTSVDMDNCDGIEECEDIEEEEEEEEEDGGVDDTANHTEENTFMQMTMDDLGAADVDLDSFCNPARRRGSDSTSTIPQDVYYPNSYHGSSEQSHSRHSLQSAGDTFGDHHVSVIISVVSTNGFRVITLEGMF</sequence>
<dbReference type="InterPro" id="IPR051092">
    <property type="entry name" value="FYVE_RhoGEF_PH"/>
</dbReference>
<organism evidence="4 5">
    <name type="scientific">Mizuhopecten yessoensis</name>
    <name type="common">Japanese scallop</name>
    <name type="synonym">Patinopecten yessoensis</name>
    <dbReference type="NCBI Taxonomy" id="6573"/>
    <lineage>
        <taxon>Eukaryota</taxon>
        <taxon>Metazoa</taxon>
        <taxon>Spiralia</taxon>
        <taxon>Lophotrochozoa</taxon>
        <taxon>Mollusca</taxon>
        <taxon>Bivalvia</taxon>
        <taxon>Autobranchia</taxon>
        <taxon>Pteriomorphia</taxon>
        <taxon>Pectinida</taxon>
        <taxon>Pectinoidea</taxon>
        <taxon>Pectinidae</taxon>
        <taxon>Mizuhopecten</taxon>
    </lineage>
</organism>
<evidence type="ECO:0000256" key="1">
    <source>
        <dbReference type="SAM" id="MobiDB-lite"/>
    </source>
</evidence>
<keyword evidence="5" id="KW-1185">Reference proteome</keyword>
<dbReference type="SMART" id="SM00325">
    <property type="entry name" value="RhoGEF"/>
    <property type="match status" value="1"/>
</dbReference>
<evidence type="ECO:0000313" key="4">
    <source>
        <dbReference type="EMBL" id="OWF53014.1"/>
    </source>
</evidence>
<name>A0A210QWC0_MIZYE</name>
<dbReference type="SUPFAM" id="SSF48065">
    <property type="entry name" value="DBL homology domain (DH-domain)"/>
    <property type="match status" value="1"/>
</dbReference>
<dbReference type="OrthoDB" id="6112914at2759"/>
<gene>
    <name evidence="4" type="ORF">KP79_PYT18670</name>
</gene>
<dbReference type="Proteomes" id="UP000242188">
    <property type="component" value="Unassembled WGS sequence"/>
</dbReference>
<dbReference type="PROSITE" id="PS50010">
    <property type="entry name" value="DH_2"/>
    <property type="match status" value="1"/>
</dbReference>
<comment type="caution">
    <text evidence="4">The sequence shown here is derived from an EMBL/GenBank/DDBJ whole genome shotgun (WGS) entry which is preliminary data.</text>
</comment>
<dbReference type="CDD" id="cd00160">
    <property type="entry name" value="RhoGEF"/>
    <property type="match status" value="1"/>
</dbReference>
<dbReference type="Gene3D" id="2.30.29.30">
    <property type="entry name" value="Pleckstrin-homology domain (PH domain)/Phosphotyrosine-binding domain (PTB)"/>
    <property type="match status" value="1"/>
</dbReference>
<dbReference type="InterPro" id="IPR001849">
    <property type="entry name" value="PH_domain"/>
</dbReference>